<dbReference type="AlphaFoldDB" id="A0A2N3HZ10"/>
<protein>
    <recommendedName>
        <fullName evidence="3">Cna protein B-type domain</fullName>
    </recommendedName>
</protein>
<reference evidence="1 2" key="1">
    <citation type="submission" date="2017-06" db="EMBL/GenBank/DDBJ databases">
        <title>Raineya orbicola gen. nov., sp. nov. a slightly thermophilic bacterium of the phylum Bacteroidetes and the description of Raineyaceae fam. nov.</title>
        <authorList>
            <person name="Albuquerque L."/>
            <person name="Polonia A.R.M."/>
            <person name="Barroso C."/>
            <person name="Froufe H.J.C."/>
            <person name="Lage O."/>
            <person name="Lobo-Da-Cunha A."/>
            <person name="Egas C."/>
            <person name="Da Costa M.S."/>
        </authorList>
    </citation>
    <scope>NUCLEOTIDE SEQUENCE [LARGE SCALE GENOMIC DNA]</scope>
    <source>
        <strain evidence="1 2">SPSPC-11</strain>
    </source>
</reference>
<dbReference type="Proteomes" id="UP000233387">
    <property type="component" value="Unassembled WGS sequence"/>
</dbReference>
<comment type="caution">
    <text evidence="1">The sequence shown here is derived from an EMBL/GenBank/DDBJ whole genome shotgun (WGS) entry which is preliminary data.</text>
</comment>
<name>A0A2N3HZ10_9BACT</name>
<evidence type="ECO:0000313" key="2">
    <source>
        <dbReference type="Proteomes" id="UP000233387"/>
    </source>
</evidence>
<dbReference type="EMBL" id="NKXO01000081">
    <property type="protein sequence ID" value="PKQ63299.1"/>
    <property type="molecule type" value="Genomic_DNA"/>
</dbReference>
<gene>
    <name evidence="1" type="ORF">Rain11_2661</name>
</gene>
<proteinExistence type="predicted"/>
<organism evidence="1 2">
    <name type="scientific">Raineya orbicola</name>
    <dbReference type="NCBI Taxonomy" id="2016530"/>
    <lineage>
        <taxon>Bacteria</taxon>
        <taxon>Pseudomonadati</taxon>
        <taxon>Bacteroidota</taxon>
        <taxon>Cytophagia</taxon>
        <taxon>Cytophagales</taxon>
        <taxon>Raineyaceae</taxon>
        <taxon>Raineya</taxon>
    </lineage>
</organism>
<dbReference type="RefSeq" id="WP_101359923.1">
    <property type="nucleotide sequence ID" value="NZ_NKXO01000081.1"/>
</dbReference>
<accession>A0A2N3HZ10</accession>
<keyword evidence="2" id="KW-1185">Reference proteome</keyword>
<dbReference type="OrthoDB" id="603275at2"/>
<sequence length="451" mass="51759">MFSKYFFLPFFLFVFQNVWVFSQTIKGTIKNGKGEKIIAASVIIRDSVGAEDIREFTIARNGEYAIVLQEKYERLILEIAANGYSKDYVELKNLQKDATYIRDFVLLPEEQIEEITITAEKESFSVNEDTTKFDVKGYSDGTERKIQDIIKKLPGVQVNEKTGEIKYKNKSIETIKLDGDDLFGANYSIGSRNINVNMVEQIQAIENYSENPLLKGIENSDKVILNLKLKKGINVSGDIDFGNGLMIEKRFARDVSGTILAVTKKYKSFGSLSYNNIGVNQTPFNYFDSYNYNPEQLKEKDFFAQKLIPEYGFSSVLEERRVNINQTLFGSYNQTFKLGNKTNVKSGLYYISDNIQSVQEFLGNIRLISENIQTSDLNQISKRPTSYSGDVYVKSNTSTKSLLEYKFSFKQENIFTKTNLLQNNLNRFESELYSKDFFYKQAFSPPTKFLV</sequence>
<evidence type="ECO:0000313" key="1">
    <source>
        <dbReference type="EMBL" id="PKQ63299.1"/>
    </source>
</evidence>
<evidence type="ECO:0008006" key="3">
    <source>
        <dbReference type="Google" id="ProtNLM"/>
    </source>
</evidence>
<dbReference type="SUPFAM" id="SSF56935">
    <property type="entry name" value="Porins"/>
    <property type="match status" value="1"/>
</dbReference>